<dbReference type="Pfam" id="PF00069">
    <property type="entry name" value="Pkinase"/>
    <property type="match status" value="1"/>
</dbReference>
<keyword evidence="4" id="KW-0418">Kinase</keyword>
<keyword evidence="3" id="KW-0547">Nucleotide-binding</keyword>
<proteinExistence type="predicted"/>
<dbReference type="EC" id="2.7.11.1" evidence="1"/>
<dbReference type="InterPro" id="IPR050660">
    <property type="entry name" value="NEK_Ser/Thr_kinase"/>
</dbReference>
<dbReference type="EMBL" id="QGSZ01000217">
    <property type="protein sequence ID" value="RQX01849.1"/>
    <property type="molecule type" value="Genomic_DNA"/>
</dbReference>
<dbReference type="GO" id="GO:0005524">
    <property type="term" value="F:ATP binding"/>
    <property type="evidence" value="ECO:0007669"/>
    <property type="project" value="UniProtKB-KW"/>
</dbReference>
<feature type="region of interest" description="Disordered" evidence="6">
    <location>
        <begin position="862"/>
        <end position="882"/>
    </location>
</feature>
<sequence>MQDRAAQRVRRTGVNPEETAPAPETAEPPTRLQGPGRATAGAQPGATRIQSAPRQPGATRIQSAPRGKPAAGGTDPSRFIPAELRERYVIGELLGSGGEATVWLAHAADEVDVPVALKVYRPGVAFDEDLRRRLDKPEWHRYVPELYAYGVAGTADGITVGWEAMEYFPLGTIADLAAREVPPGGALGVDRLRAIVAELVDAFDFWENTIQRRQADVSPGNILIRSDGSRPELVLGDFGGVLSTGLSTRFADLKAKAAYMSPEALAGLNDPLGPYWSLGAICFELLTGQLTYGVNLTEDTIRVALLFDEPDVDELPEQWRDLIAGLLTRRPEDRWGAGEVRSWLAGRKVPVRRRPSGAARLPVTFASTPYTDPVALAAAMVDASDEAAAWLSGAGGARLGEWLADELGDNRFDRQMLADVAGDLTSAHVAVAAFAATYLPNMPPRYRGATITVDRLRTLAGDPARHPLLVEVIRRGVLPYAARHRCDHPDCASAAPGGDGCRRLAALGRLLPRAVSIAMNSLAALPAEFGDSDAQRSASIDPAGGRVLTRAVEGDLCGDAVLLATGPDAVKGRRRVLKLMPRPDEPWWQLRRRAALTARPDSPDGLAALLVAEALRPFAKAYQRALIKARRVRDDRPAGGPRRAGAGLRALAARAGTRLDSRAGQRTWPWLVVVLFAAVEALGLAPVVRSWPAEEPAVSTLIWQGVTWLKPHAPDFATTATDPLAAWIVALLPEATRWLGPAAVAAVVVVCLALARKTDGQSTGARLVRVLAALAGRAVMAAYLLHLAVWVLAPVAIGLTATTPWVVAGLGVVVALVFRGLTGPPRTTATATAPWPIRLAVGGGLLALTLILLQHTPLPEAAKPGAAPARVAPATATTRGTA</sequence>
<keyword evidence="7" id="KW-0812">Transmembrane</keyword>
<evidence type="ECO:0000256" key="3">
    <source>
        <dbReference type="ARBA" id="ARBA00022741"/>
    </source>
</evidence>
<keyword evidence="10" id="KW-1185">Reference proteome</keyword>
<dbReference type="Proteomes" id="UP000282312">
    <property type="component" value="Unassembled WGS sequence"/>
</dbReference>
<evidence type="ECO:0000256" key="6">
    <source>
        <dbReference type="SAM" id="MobiDB-lite"/>
    </source>
</evidence>
<name>A0A3N9WMF4_9ACTN</name>
<dbReference type="PANTHER" id="PTHR43671">
    <property type="entry name" value="SERINE/THREONINE-PROTEIN KINASE NEK"/>
    <property type="match status" value="1"/>
</dbReference>
<keyword evidence="7" id="KW-1133">Transmembrane helix</keyword>
<dbReference type="PROSITE" id="PS50011">
    <property type="entry name" value="PROTEIN_KINASE_DOM"/>
    <property type="match status" value="1"/>
</dbReference>
<dbReference type="InterPro" id="IPR011009">
    <property type="entry name" value="Kinase-like_dom_sf"/>
</dbReference>
<organism evidence="9 10">
    <name type="scientific">Micromonospora inaquosa</name>
    <dbReference type="NCBI Taxonomy" id="2203716"/>
    <lineage>
        <taxon>Bacteria</taxon>
        <taxon>Bacillati</taxon>
        <taxon>Actinomycetota</taxon>
        <taxon>Actinomycetes</taxon>
        <taxon>Micromonosporales</taxon>
        <taxon>Micromonosporaceae</taxon>
        <taxon>Micromonospora</taxon>
    </lineage>
</organism>
<dbReference type="Gene3D" id="3.30.200.20">
    <property type="entry name" value="Phosphorylase Kinase, domain 1"/>
    <property type="match status" value="1"/>
</dbReference>
<feature type="transmembrane region" description="Helical" evidence="7">
    <location>
        <begin position="767"/>
        <end position="793"/>
    </location>
</feature>
<evidence type="ECO:0000256" key="5">
    <source>
        <dbReference type="ARBA" id="ARBA00022840"/>
    </source>
</evidence>
<comment type="caution">
    <text evidence="9">The sequence shown here is derived from an EMBL/GenBank/DDBJ whole genome shotgun (WGS) entry which is preliminary data.</text>
</comment>
<keyword evidence="5" id="KW-0067">ATP-binding</keyword>
<feature type="transmembrane region" description="Helical" evidence="7">
    <location>
        <begin position="738"/>
        <end position="755"/>
    </location>
</feature>
<reference evidence="9 10" key="1">
    <citation type="submission" date="2018-05" db="EMBL/GenBank/DDBJ databases">
        <title>Micromonospora from Atacama Desert.</title>
        <authorList>
            <person name="Carro L."/>
            <person name="Goodfellow M."/>
            <person name="Klenk H.-P."/>
        </authorList>
    </citation>
    <scope>NUCLEOTIDE SEQUENCE [LARGE SCALE GENOMIC DNA]</scope>
    <source>
        <strain evidence="9 10">LB39</strain>
    </source>
</reference>
<dbReference type="SMART" id="SM00220">
    <property type="entry name" value="S_TKc"/>
    <property type="match status" value="1"/>
</dbReference>
<feature type="compositionally biased region" description="Low complexity" evidence="6">
    <location>
        <begin position="16"/>
        <end position="30"/>
    </location>
</feature>
<protein>
    <recommendedName>
        <fullName evidence="1">non-specific serine/threonine protein kinase</fullName>
        <ecNumber evidence="1">2.7.11.1</ecNumber>
    </recommendedName>
</protein>
<feature type="transmembrane region" description="Helical" evidence="7">
    <location>
        <begin position="805"/>
        <end position="823"/>
    </location>
</feature>
<feature type="transmembrane region" description="Helical" evidence="7">
    <location>
        <begin position="835"/>
        <end position="853"/>
    </location>
</feature>
<dbReference type="GO" id="GO:0004674">
    <property type="term" value="F:protein serine/threonine kinase activity"/>
    <property type="evidence" value="ECO:0007669"/>
    <property type="project" value="UniProtKB-EC"/>
</dbReference>
<evidence type="ECO:0000313" key="10">
    <source>
        <dbReference type="Proteomes" id="UP000282312"/>
    </source>
</evidence>
<keyword evidence="7" id="KW-0472">Membrane</keyword>
<dbReference type="PANTHER" id="PTHR43671:SF13">
    <property type="entry name" value="SERINE_THREONINE-PROTEIN KINASE NEK2"/>
    <property type="match status" value="1"/>
</dbReference>
<dbReference type="InterPro" id="IPR000719">
    <property type="entry name" value="Prot_kinase_dom"/>
</dbReference>
<feature type="domain" description="Protein kinase" evidence="8">
    <location>
        <begin position="88"/>
        <end position="344"/>
    </location>
</feature>
<evidence type="ECO:0000256" key="7">
    <source>
        <dbReference type="SAM" id="Phobius"/>
    </source>
</evidence>
<evidence type="ECO:0000256" key="1">
    <source>
        <dbReference type="ARBA" id="ARBA00012513"/>
    </source>
</evidence>
<dbReference type="Gene3D" id="1.10.510.10">
    <property type="entry name" value="Transferase(Phosphotransferase) domain 1"/>
    <property type="match status" value="1"/>
</dbReference>
<evidence type="ECO:0000313" key="9">
    <source>
        <dbReference type="EMBL" id="RQX01849.1"/>
    </source>
</evidence>
<feature type="region of interest" description="Disordered" evidence="6">
    <location>
        <begin position="1"/>
        <end position="78"/>
    </location>
</feature>
<accession>A0A3N9WMF4</accession>
<evidence type="ECO:0000256" key="2">
    <source>
        <dbReference type="ARBA" id="ARBA00022679"/>
    </source>
</evidence>
<dbReference type="SUPFAM" id="SSF56112">
    <property type="entry name" value="Protein kinase-like (PK-like)"/>
    <property type="match status" value="1"/>
</dbReference>
<evidence type="ECO:0000259" key="8">
    <source>
        <dbReference type="PROSITE" id="PS50011"/>
    </source>
</evidence>
<keyword evidence="2" id="KW-0808">Transferase</keyword>
<dbReference type="AlphaFoldDB" id="A0A3N9WMF4"/>
<gene>
    <name evidence="9" type="ORF">DLJ59_16760</name>
</gene>
<evidence type="ECO:0000256" key="4">
    <source>
        <dbReference type="ARBA" id="ARBA00022777"/>
    </source>
</evidence>